<evidence type="ECO:0000256" key="1">
    <source>
        <dbReference type="ARBA" id="ARBA00004651"/>
    </source>
</evidence>
<evidence type="ECO:0000256" key="6">
    <source>
        <dbReference type="ARBA" id="ARBA00022989"/>
    </source>
</evidence>
<dbReference type="OrthoDB" id="5293349at2"/>
<evidence type="ECO:0000313" key="10">
    <source>
        <dbReference type="EMBL" id="TSE25901.1"/>
    </source>
</evidence>
<protein>
    <submittedName>
        <fullName evidence="10">High-affinity branched-chain amino acid transport system permease protein LivH</fullName>
    </submittedName>
</protein>
<feature type="transmembrane region" description="Helical" evidence="9">
    <location>
        <begin position="117"/>
        <end position="135"/>
    </location>
</feature>
<evidence type="ECO:0000256" key="3">
    <source>
        <dbReference type="ARBA" id="ARBA00022475"/>
    </source>
</evidence>
<comment type="subcellular location">
    <subcellularLocation>
        <location evidence="1">Cell membrane</location>
        <topology evidence="1">Multi-pass membrane protein</topology>
    </subcellularLocation>
</comment>
<gene>
    <name evidence="10" type="primary">livH_4</name>
    <name evidence="10" type="ORF">Tsedi_01125</name>
</gene>
<keyword evidence="3" id="KW-1003">Cell membrane</keyword>
<dbReference type="PANTHER" id="PTHR11795:SF450">
    <property type="entry name" value="ABC TRANSPORTER PERMEASE PROTEIN"/>
    <property type="match status" value="1"/>
</dbReference>
<feature type="transmembrane region" description="Helical" evidence="9">
    <location>
        <begin position="44"/>
        <end position="77"/>
    </location>
</feature>
<dbReference type="AlphaFoldDB" id="A0A554WQP1"/>
<feature type="transmembrane region" description="Helical" evidence="9">
    <location>
        <begin position="147"/>
        <end position="169"/>
    </location>
</feature>
<feature type="transmembrane region" description="Helical" evidence="9">
    <location>
        <begin position="89"/>
        <end position="111"/>
    </location>
</feature>
<feature type="transmembrane region" description="Helical" evidence="9">
    <location>
        <begin position="314"/>
        <end position="333"/>
    </location>
</feature>
<keyword evidence="4 9" id="KW-0812">Transmembrane</keyword>
<dbReference type="InterPro" id="IPR001851">
    <property type="entry name" value="ABC_transp_permease"/>
</dbReference>
<dbReference type="GO" id="GO:0022857">
    <property type="term" value="F:transmembrane transporter activity"/>
    <property type="evidence" value="ECO:0007669"/>
    <property type="project" value="InterPro"/>
</dbReference>
<evidence type="ECO:0000256" key="2">
    <source>
        <dbReference type="ARBA" id="ARBA00022448"/>
    </source>
</evidence>
<evidence type="ECO:0000256" key="4">
    <source>
        <dbReference type="ARBA" id="ARBA00022692"/>
    </source>
</evidence>
<dbReference type="Proteomes" id="UP000320225">
    <property type="component" value="Unassembled WGS sequence"/>
</dbReference>
<feature type="transmembrane region" description="Helical" evidence="9">
    <location>
        <begin position="18"/>
        <end position="38"/>
    </location>
</feature>
<feature type="transmembrane region" description="Helical" evidence="9">
    <location>
        <begin position="189"/>
        <end position="213"/>
    </location>
</feature>
<comment type="similarity">
    <text evidence="8">Belongs to the binding-protein-dependent transport system permease family. LivHM subfamily.</text>
</comment>
<dbReference type="CDD" id="cd06582">
    <property type="entry name" value="TM_PBP1_LivH_like"/>
    <property type="match status" value="1"/>
</dbReference>
<dbReference type="RefSeq" id="WP_143894519.1">
    <property type="nucleotide sequence ID" value="NZ_VJND01000005.1"/>
</dbReference>
<comment type="caution">
    <text evidence="10">The sequence shown here is derived from an EMBL/GenBank/DDBJ whole genome shotgun (WGS) entry which is preliminary data.</text>
</comment>
<sequence length="342" mass="36147">MDLQIALFLAQDGIVNGAVYALMALALVLVFSVTRVIFVPQGELVAYAALAMAALQAGATPGILWLLLAMAAAVLALELWRQHRGATVDWWSTLLWCVVLPALAVLALLVWRPATPLAQALAVLLLVTPLGPLTYRLAFRPLAHATVLVLLIVAVALHGVLMGLGLWFFGAEGSRTPPFSEARLELGGIPVSGQALVVVGVTVVLVLAMFAFFERTLLGKALRATAINRVGARLMGIPTELSGDLSFALAAAIGAVSGLLIAPITTIYYDTGFLVGLKGFVAAIIGGLASYPLALLGAVLVGQLEAFASFWASAFKEVLVFTLIIPVLLWRSLRSHHVEDEE</sequence>
<dbReference type="Pfam" id="PF02653">
    <property type="entry name" value="BPD_transp_2"/>
    <property type="match status" value="1"/>
</dbReference>
<name>A0A554WQP1_9BURK</name>
<organism evidence="10 11">
    <name type="scientific">Tepidimonas sediminis</name>
    <dbReference type="NCBI Taxonomy" id="2588941"/>
    <lineage>
        <taxon>Bacteria</taxon>
        <taxon>Pseudomonadati</taxon>
        <taxon>Pseudomonadota</taxon>
        <taxon>Betaproteobacteria</taxon>
        <taxon>Burkholderiales</taxon>
        <taxon>Tepidimonas</taxon>
    </lineage>
</organism>
<dbReference type="InterPro" id="IPR052157">
    <property type="entry name" value="BCAA_transport_permease"/>
</dbReference>
<keyword evidence="6 9" id="KW-1133">Transmembrane helix</keyword>
<accession>A0A554WQP1</accession>
<dbReference type="GO" id="GO:0005886">
    <property type="term" value="C:plasma membrane"/>
    <property type="evidence" value="ECO:0007669"/>
    <property type="project" value="UniProtKB-SubCell"/>
</dbReference>
<dbReference type="GO" id="GO:0006865">
    <property type="term" value="P:amino acid transport"/>
    <property type="evidence" value="ECO:0007669"/>
    <property type="project" value="UniProtKB-KW"/>
</dbReference>
<feature type="transmembrane region" description="Helical" evidence="9">
    <location>
        <begin position="245"/>
        <end position="268"/>
    </location>
</feature>
<feature type="transmembrane region" description="Helical" evidence="9">
    <location>
        <begin position="280"/>
        <end position="302"/>
    </location>
</feature>
<keyword evidence="5" id="KW-0029">Amino-acid transport</keyword>
<reference evidence="10 11" key="1">
    <citation type="submission" date="2019-07" db="EMBL/GenBank/DDBJ databases">
        <title>Tepidimonas sediminis YIM 72259 draft genome.</title>
        <authorList>
            <person name="Da Costa M.S."/>
            <person name="Froufe H.J.C."/>
            <person name="Egas C."/>
            <person name="Albuquerque L."/>
        </authorList>
    </citation>
    <scope>NUCLEOTIDE SEQUENCE [LARGE SCALE GENOMIC DNA]</scope>
    <source>
        <strain evidence="10 11">YIM 72259</strain>
    </source>
</reference>
<proteinExistence type="inferred from homology"/>
<evidence type="ECO:0000256" key="9">
    <source>
        <dbReference type="SAM" id="Phobius"/>
    </source>
</evidence>
<evidence type="ECO:0000256" key="5">
    <source>
        <dbReference type="ARBA" id="ARBA00022970"/>
    </source>
</evidence>
<evidence type="ECO:0000313" key="11">
    <source>
        <dbReference type="Proteomes" id="UP000320225"/>
    </source>
</evidence>
<keyword evidence="7 9" id="KW-0472">Membrane</keyword>
<evidence type="ECO:0000256" key="7">
    <source>
        <dbReference type="ARBA" id="ARBA00023136"/>
    </source>
</evidence>
<keyword evidence="2" id="KW-0813">Transport</keyword>
<evidence type="ECO:0000256" key="8">
    <source>
        <dbReference type="ARBA" id="ARBA00037998"/>
    </source>
</evidence>
<dbReference type="EMBL" id="VJND01000005">
    <property type="protein sequence ID" value="TSE25901.1"/>
    <property type="molecule type" value="Genomic_DNA"/>
</dbReference>
<dbReference type="PANTHER" id="PTHR11795">
    <property type="entry name" value="BRANCHED-CHAIN AMINO ACID TRANSPORT SYSTEM PERMEASE PROTEIN LIVH"/>
    <property type="match status" value="1"/>
</dbReference>
<keyword evidence="11" id="KW-1185">Reference proteome</keyword>